<feature type="compositionally biased region" description="Basic and acidic residues" evidence="1">
    <location>
        <begin position="99"/>
        <end position="111"/>
    </location>
</feature>
<evidence type="ECO:0000313" key="4">
    <source>
        <dbReference type="EMBL" id="CAB4198129.1"/>
    </source>
</evidence>
<name>A0A6J5RMB0_9CAUD</name>
<evidence type="ECO:0000313" key="2">
    <source>
        <dbReference type="EMBL" id="CAB4171048.1"/>
    </source>
</evidence>
<reference evidence="4" key="1">
    <citation type="submission" date="2020-05" db="EMBL/GenBank/DDBJ databases">
        <authorList>
            <person name="Chiriac C."/>
            <person name="Salcher M."/>
            <person name="Ghai R."/>
            <person name="Kavagutti S V."/>
        </authorList>
    </citation>
    <scope>NUCLEOTIDE SEQUENCE</scope>
</reference>
<protein>
    <submittedName>
        <fullName evidence="4">Uncharacterized protein</fullName>
    </submittedName>
</protein>
<evidence type="ECO:0000313" key="5">
    <source>
        <dbReference type="EMBL" id="CAB4211319.1"/>
    </source>
</evidence>
<proteinExistence type="predicted"/>
<dbReference type="EMBL" id="LR796861">
    <property type="protein sequence ID" value="CAB4171048.1"/>
    <property type="molecule type" value="Genomic_DNA"/>
</dbReference>
<organism evidence="4">
    <name type="scientific">uncultured Caudovirales phage</name>
    <dbReference type="NCBI Taxonomy" id="2100421"/>
    <lineage>
        <taxon>Viruses</taxon>
        <taxon>Duplodnaviria</taxon>
        <taxon>Heunggongvirae</taxon>
        <taxon>Uroviricota</taxon>
        <taxon>Caudoviricetes</taxon>
        <taxon>Peduoviridae</taxon>
        <taxon>Maltschvirus</taxon>
        <taxon>Maltschvirus maltsch</taxon>
    </lineage>
</organism>
<feature type="region of interest" description="Disordered" evidence="1">
    <location>
        <begin position="92"/>
        <end position="111"/>
    </location>
</feature>
<gene>
    <name evidence="3" type="ORF">UFOVP1066_65</name>
    <name evidence="4" type="ORF">UFOVP1315_50</name>
    <name evidence="5" type="ORF">UFOVP1421_11</name>
    <name evidence="6" type="ORF">UFOVP1525_21</name>
    <name evidence="2" type="ORF">UFOVP909_206</name>
</gene>
<evidence type="ECO:0000313" key="3">
    <source>
        <dbReference type="EMBL" id="CAB4181837.1"/>
    </source>
</evidence>
<evidence type="ECO:0000313" key="6">
    <source>
        <dbReference type="EMBL" id="CAB5238269.1"/>
    </source>
</evidence>
<dbReference type="EMBL" id="LR798454">
    <property type="protein sequence ID" value="CAB5238269.1"/>
    <property type="molecule type" value="Genomic_DNA"/>
</dbReference>
<sequence length="111" mass="12652">MSNFRYQVLEHKHSGLQAIKLTEGAFEGIIYTYGKVSFDPDEKNDTLHLKFEYEILENADKGMTDFKPFEAYIGDILQELLHQGVAENNLTYTGGTEIDANRTKDSEQSDI</sequence>
<dbReference type="EMBL" id="LR797019">
    <property type="protein sequence ID" value="CAB4181837.1"/>
    <property type="molecule type" value="Genomic_DNA"/>
</dbReference>
<accession>A0A6J5RMB0</accession>
<dbReference type="EMBL" id="LR797375">
    <property type="protein sequence ID" value="CAB4211319.1"/>
    <property type="molecule type" value="Genomic_DNA"/>
</dbReference>
<evidence type="ECO:0000256" key="1">
    <source>
        <dbReference type="SAM" id="MobiDB-lite"/>
    </source>
</evidence>
<dbReference type="EMBL" id="LR797272">
    <property type="protein sequence ID" value="CAB4198129.1"/>
    <property type="molecule type" value="Genomic_DNA"/>
</dbReference>